<keyword evidence="1" id="KW-0812">Transmembrane</keyword>
<feature type="transmembrane region" description="Helical" evidence="1">
    <location>
        <begin position="65"/>
        <end position="98"/>
    </location>
</feature>
<dbReference type="Proteomes" id="UP000552683">
    <property type="component" value="Unassembled WGS sequence"/>
</dbReference>
<organism evidence="3 4">
    <name type="scientific">Campylobacter massiliensis</name>
    <dbReference type="NCBI Taxonomy" id="2762557"/>
    <lineage>
        <taxon>Bacteria</taxon>
        <taxon>Pseudomonadati</taxon>
        <taxon>Campylobacterota</taxon>
        <taxon>Epsilonproteobacteria</taxon>
        <taxon>Campylobacterales</taxon>
        <taxon>Campylobacteraceae</taxon>
        <taxon>Campylobacter</taxon>
    </lineage>
</organism>
<keyword evidence="4" id="KW-1185">Reference proteome</keyword>
<keyword evidence="1" id="KW-0472">Membrane</keyword>
<proteinExistence type="predicted"/>
<comment type="caution">
    <text evidence="3">The sequence shown here is derived from an EMBL/GenBank/DDBJ whole genome shotgun (WGS) entry which is preliminary data.</text>
</comment>
<dbReference type="InterPro" id="IPR021484">
    <property type="entry name" value="DUF3137"/>
</dbReference>
<sequence>MFVGAFVALFALPAASNLFAALGEKPARNLSENAQNSAQSELSPELKELENERVNLVAAIKKANLIGIGVGICAGAAIAYLLDAIFGVMLGAISYAATTSLLTASKRREFRANFKRQIIENIVKKYGLSYDKDRGLGLDDFFTIYDCTVHQWSSEDLVEGDIDGVSVKFSDFYAAKKVKKKNSTETVVLFRGVLFKADFNKTLSSITQISHVNSGNLAIYGKKANMDDVRFEEMFDVYTTDQIGARYALSPALMEKFTQLCLRLDAPVNAVLKGSQIFIAVETWRDDFEPQLGKSLMDEATLTAYESEIESFTQIIKELNLNRKIW</sequence>
<evidence type="ECO:0000256" key="2">
    <source>
        <dbReference type="SAM" id="SignalP"/>
    </source>
</evidence>
<dbReference type="EMBL" id="JACLZK010000001">
    <property type="protein sequence ID" value="MBC2882547.1"/>
    <property type="molecule type" value="Genomic_DNA"/>
</dbReference>
<keyword evidence="2" id="KW-0732">Signal</keyword>
<feature type="chain" id="PRO_5032860357" evidence="2">
    <location>
        <begin position="21"/>
        <end position="326"/>
    </location>
</feature>
<dbReference type="AlphaFoldDB" id="A0A842J420"/>
<evidence type="ECO:0000256" key="1">
    <source>
        <dbReference type="SAM" id="Phobius"/>
    </source>
</evidence>
<protein>
    <submittedName>
        <fullName evidence="3">DUF3137 domain-containing protein</fullName>
    </submittedName>
</protein>
<name>A0A842J420_9BACT</name>
<dbReference type="Pfam" id="PF11335">
    <property type="entry name" value="DUF3137"/>
    <property type="match status" value="1"/>
</dbReference>
<feature type="signal peptide" evidence="2">
    <location>
        <begin position="1"/>
        <end position="20"/>
    </location>
</feature>
<accession>A0A842J420</accession>
<evidence type="ECO:0000313" key="3">
    <source>
        <dbReference type="EMBL" id="MBC2882547.1"/>
    </source>
</evidence>
<reference evidence="3 4" key="1">
    <citation type="submission" date="2020-08" db="EMBL/GenBank/DDBJ databases">
        <title>Complete genome and description of Campylobacter massiliensis Marseille-Q3452 sp. nov.</title>
        <authorList>
            <person name="Antezack A."/>
        </authorList>
    </citation>
    <scope>NUCLEOTIDE SEQUENCE [LARGE SCALE GENOMIC DNA]</scope>
    <source>
        <strain evidence="3 4">Marseille-Q3452</strain>
    </source>
</reference>
<gene>
    <name evidence="3" type="ORF">H7R39_04625</name>
</gene>
<evidence type="ECO:0000313" key="4">
    <source>
        <dbReference type="Proteomes" id="UP000552683"/>
    </source>
</evidence>
<keyword evidence="1" id="KW-1133">Transmembrane helix</keyword>